<organism evidence="1 2">
    <name type="scientific">Desulfovibrio ferrophilus</name>
    <dbReference type="NCBI Taxonomy" id="241368"/>
    <lineage>
        <taxon>Bacteria</taxon>
        <taxon>Pseudomonadati</taxon>
        <taxon>Thermodesulfobacteriota</taxon>
        <taxon>Desulfovibrionia</taxon>
        <taxon>Desulfovibrionales</taxon>
        <taxon>Desulfovibrionaceae</taxon>
        <taxon>Desulfovibrio</taxon>
    </lineage>
</organism>
<keyword evidence="2" id="KW-1185">Reference proteome</keyword>
<evidence type="ECO:0000313" key="1">
    <source>
        <dbReference type="EMBL" id="BBD07468.1"/>
    </source>
</evidence>
<dbReference type="OrthoDB" id="5459010at2"/>
<protein>
    <submittedName>
        <fullName evidence="1">Uncharacterized protein</fullName>
    </submittedName>
</protein>
<sequence length="132" mass="15373">MADNVRHFPACACRHYELGHCLYEERLNPGFRERWRCKVLTEWEKAYDDFLLRAEAFHLKPEEAVELWEARLERLMAQARQCPDFSAGAEESATGCLNELEGLCMKMLPECDGRCRHYTILKSDNNINGCDD</sequence>
<dbReference type="KEGG" id="dfl:DFE_0742"/>
<accession>A0A2Z6AW58</accession>
<proteinExistence type="predicted"/>
<dbReference type="RefSeq" id="WP_126376740.1">
    <property type="nucleotide sequence ID" value="NZ_AP017378.1"/>
</dbReference>
<name>A0A2Z6AW58_9BACT</name>
<reference evidence="1 2" key="1">
    <citation type="journal article" date="2018" name="Sci. Adv.">
        <title>Multi-heme cytochromes provide a pathway for survival in energy-limited environments.</title>
        <authorList>
            <person name="Deng X."/>
            <person name="Dohmae N."/>
            <person name="Nealson K.H."/>
            <person name="Hashimoto K."/>
            <person name="Okamoto A."/>
        </authorList>
    </citation>
    <scope>NUCLEOTIDE SEQUENCE [LARGE SCALE GENOMIC DNA]</scope>
    <source>
        <strain evidence="1 2">IS5</strain>
    </source>
</reference>
<dbReference type="Proteomes" id="UP000269883">
    <property type="component" value="Chromosome"/>
</dbReference>
<gene>
    <name evidence="1" type="ORF">DFE_0742</name>
</gene>
<dbReference type="AlphaFoldDB" id="A0A2Z6AW58"/>
<dbReference type="EMBL" id="AP017378">
    <property type="protein sequence ID" value="BBD07468.1"/>
    <property type="molecule type" value="Genomic_DNA"/>
</dbReference>
<evidence type="ECO:0000313" key="2">
    <source>
        <dbReference type="Proteomes" id="UP000269883"/>
    </source>
</evidence>